<reference evidence="1 2" key="1">
    <citation type="submission" date="2015-09" db="EMBL/GenBank/DDBJ databases">
        <authorList>
            <person name="Jackson K.R."/>
            <person name="Lunt B.L."/>
            <person name="Fisher J.N.B."/>
            <person name="Gardner A.V."/>
            <person name="Bailey M.E."/>
            <person name="Deus L.M."/>
            <person name="Earl A.S."/>
            <person name="Gibby P.D."/>
            <person name="Hartmann K.A."/>
            <person name="Liu J.E."/>
            <person name="Manci A.M."/>
            <person name="Nielsen D.A."/>
            <person name="Solomon M.B."/>
            <person name="Breakwell D.P."/>
            <person name="Burnett S.H."/>
            <person name="Grose J.H."/>
        </authorList>
    </citation>
    <scope>NUCLEOTIDE SEQUENCE [LARGE SCALE GENOMIC DNA]</scope>
    <source>
        <strain evidence="1 2">S613</strain>
    </source>
</reference>
<dbReference type="PATRIC" id="fig|294.162.peg.5574"/>
<protein>
    <submittedName>
        <fullName evidence="1">Uncharacterized protein</fullName>
    </submittedName>
</protein>
<proteinExistence type="predicted"/>
<dbReference type="EMBL" id="LJXB01000092">
    <property type="protein sequence ID" value="KPU53043.1"/>
    <property type="molecule type" value="Genomic_DNA"/>
</dbReference>
<accession>A0A0P9ASQ9</accession>
<organism evidence="1 2">
    <name type="scientific">Pseudomonas fluorescens</name>
    <dbReference type="NCBI Taxonomy" id="294"/>
    <lineage>
        <taxon>Bacteria</taxon>
        <taxon>Pseudomonadati</taxon>
        <taxon>Pseudomonadota</taxon>
        <taxon>Gammaproteobacteria</taxon>
        <taxon>Pseudomonadales</taxon>
        <taxon>Pseudomonadaceae</taxon>
        <taxon>Pseudomonas</taxon>
    </lineage>
</organism>
<dbReference type="AlphaFoldDB" id="A0A0P9ASQ9"/>
<gene>
    <name evidence="1" type="ORF">AN403_629</name>
</gene>
<comment type="caution">
    <text evidence="1">The sequence shown here is derived from an EMBL/GenBank/DDBJ whole genome shotgun (WGS) entry which is preliminary data.</text>
</comment>
<dbReference type="Proteomes" id="UP000050349">
    <property type="component" value="Unassembled WGS sequence"/>
</dbReference>
<evidence type="ECO:0000313" key="2">
    <source>
        <dbReference type="Proteomes" id="UP000050349"/>
    </source>
</evidence>
<evidence type="ECO:0000313" key="1">
    <source>
        <dbReference type="EMBL" id="KPU53043.1"/>
    </source>
</evidence>
<name>A0A0P9ASQ9_PSEFL</name>
<sequence>MLAMGVNDNEGCLNERGALTYIASELAPSGRAVRLQIPNTVFS</sequence>